<keyword evidence="2" id="KW-1185">Reference proteome</keyword>
<reference evidence="2" key="1">
    <citation type="submission" date="2016-12" db="EMBL/GenBank/DDBJ databases">
        <authorList>
            <person name="Brunel B."/>
        </authorList>
    </citation>
    <scope>NUCLEOTIDE SEQUENCE [LARGE SCALE GENOMIC DNA]</scope>
</reference>
<sequence length="158" mass="17250">MPARLRSRPLRIIGGGASCVLMAALEEIRAGRVYVCARPDRGSEQEHQPPDPVPARHRYGATDRLHLDIATDGALINLDGRHSDLIGGVGPLTRAAFLEIDAIPDIRVECQHPIGACSPATRRDYPGPDWSRSAVRLGWARFFRGSRRQGNSFSCLSG</sequence>
<accession>A0A2P9ATH5</accession>
<proteinExistence type="predicted"/>
<organism evidence="1 2">
    <name type="scientific">Mesorhizobium delmotii</name>
    <dbReference type="NCBI Taxonomy" id="1631247"/>
    <lineage>
        <taxon>Bacteria</taxon>
        <taxon>Pseudomonadati</taxon>
        <taxon>Pseudomonadota</taxon>
        <taxon>Alphaproteobacteria</taxon>
        <taxon>Hyphomicrobiales</taxon>
        <taxon>Phyllobacteriaceae</taxon>
        <taxon>Mesorhizobium</taxon>
    </lineage>
</organism>
<dbReference type="AlphaFoldDB" id="A0A2P9ATH5"/>
<evidence type="ECO:0000313" key="2">
    <source>
        <dbReference type="Proteomes" id="UP000245698"/>
    </source>
</evidence>
<gene>
    <name evidence="1" type="ORF">BQ8482_440018</name>
</gene>
<evidence type="ECO:0000313" key="1">
    <source>
        <dbReference type="EMBL" id="SJM34464.1"/>
    </source>
</evidence>
<dbReference type="Proteomes" id="UP000245698">
    <property type="component" value="Unassembled WGS sequence"/>
</dbReference>
<dbReference type="EMBL" id="FUIG01000053">
    <property type="protein sequence ID" value="SJM34464.1"/>
    <property type="molecule type" value="Genomic_DNA"/>
</dbReference>
<name>A0A2P9ATH5_9HYPH</name>
<protein>
    <submittedName>
        <fullName evidence="1">Uncharacterized protein</fullName>
    </submittedName>
</protein>